<dbReference type="OrthoDB" id="1757246at2"/>
<sequence length="94" mass="11069">MLSKLAKNQYVKLVKEDENKGKEVEYGVVLHEHDNKYDIMSIGFENKNGVFLGYPTEVNNLVQTYTTEDAMFYEVKEDEVRRKMNIWLEKNCGK</sequence>
<name>A0A1M5NMH3_9FIRM</name>
<dbReference type="EMBL" id="FQWX01000011">
    <property type="protein sequence ID" value="SHG90751.1"/>
    <property type="molecule type" value="Genomic_DNA"/>
</dbReference>
<dbReference type="STRING" id="1121321.SAMN04488530_11115"/>
<keyword evidence="2" id="KW-1185">Reference proteome</keyword>
<dbReference type="Proteomes" id="UP000243255">
    <property type="component" value="Unassembled WGS sequence"/>
</dbReference>
<evidence type="ECO:0000313" key="2">
    <source>
        <dbReference type="Proteomes" id="UP000243255"/>
    </source>
</evidence>
<proteinExistence type="predicted"/>
<accession>A0A1M5NMH3</accession>
<evidence type="ECO:0008006" key="3">
    <source>
        <dbReference type="Google" id="ProtNLM"/>
    </source>
</evidence>
<protein>
    <recommendedName>
        <fullName evidence="3">DUF1292 domain-containing protein</fullName>
    </recommendedName>
</protein>
<organism evidence="1 2">
    <name type="scientific">Asaccharospora irregularis DSM 2635</name>
    <dbReference type="NCBI Taxonomy" id="1121321"/>
    <lineage>
        <taxon>Bacteria</taxon>
        <taxon>Bacillati</taxon>
        <taxon>Bacillota</taxon>
        <taxon>Clostridia</taxon>
        <taxon>Peptostreptococcales</taxon>
        <taxon>Peptostreptococcaceae</taxon>
        <taxon>Asaccharospora</taxon>
    </lineage>
</organism>
<evidence type="ECO:0000313" key="1">
    <source>
        <dbReference type="EMBL" id="SHG90751.1"/>
    </source>
</evidence>
<dbReference type="AlphaFoldDB" id="A0A1M5NMH3"/>
<gene>
    <name evidence="1" type="ORF">SAMN04488530_11115</name>
</gene>
<dbReference type="RefSeq" id="WP_073125481.1">
    <property type="nucleotide sequence ID" value="NZ_BAABCH010000100.1"/>
</dbReference>
<reference evidence="2" key="1">
    <citation type="submission" date="2016-11" db="EMBL/GenBank/DDBJ databases">
        <authorList>
            <person name="Varghese N."/>
            <person name="Submissions S."/>
        </authorList>
    </citation>
    <scope>NUCLEOTIDE SEQUENCE [LARGE SCALE GENOMIC DNA]</scope>
    <source>
        <strain evidence="2">DSM 2635</strain>
    </source>
</reference>